<keyword evidence="2" id="KW-1185">Reference proteome</keyword>
<accession>A0A151M870</accession>
<proteinExistence type="predicted"/>
<organism evidence="1 2">
    <name type="scientific">Alligator mississippiensis</name>
    <name type="common">American alligator</name>
    <dbReference type="NCBI Taxonomy" id="8496"/>
    <lineage>
        <taxon>Eukaryota</taxon>
        <taxon>Metazoa</taxon>
        <taxon>Chordata</taxon>
        <taxon>Craniata</taxon>
        <taxon>Vertebrata</taxon>
        <taxon>Euteleostomi</taxon>
        <taxon>Archelosauria</taxon>
        <taxon>Archosauria</taxon>
        <taxon>Crocodylia</taxon>
        <taxon>Alligatoridae</taxon>
        <taxon>Alligatorinae</taxon>
        <taxon>Alligator</taxon>
    </lineage>
</organism>
<dbReference type="AlphaFoldDB" id="A0A151M870"/>
<comment type="caution">
    <text evidence="1">The sequence shown here is derived from an EMBL/GenBank/DDBJ whole genome shotgun (WGS) entry which is preliminary data.</text>
</comment>
<dbReference type="Proteomes" id="UP000050525">
    <property type="component" value="Unassembled WGS sequence"/>
</dbReference>
<gene>
    <name evidence="1" type="ORF">Y1Q_0012533</name>
</gene>
<reference evidence="1 2" key="1">
    <citation type="journal article" date="2012" name="Genome Biol.">
        <title>Sequencing three crocodilian genomes to illuminate the evolution of archosaurs and amniotes.</title>
        <authorList>
            <person name="St John J.A."/>
            <person name="Braun E.L."/>
            <person name="Isberg S.R."/>
            <person name="Miles L.G."/>
            <person name="Chong A.Y."/>
            <person name="Gongora J."/>
            <person name="Dalzell P."/>
            <person name="Moran C."/>
            <person name="Bed'hom B."/>
            <person name="Abzhanov A."/>
            <person name="Burgess S.C."/>
            <person name="Cooksey A.M."/>
            <person name="Castoe T.A."/>
            <person name="Crawford N.G."/>
            <person name="Densmore L.D."/>
            <person name="Drew J.C."/>
            <person name="Edwards S.V."/>
            <person name="Faircloth B.C."/>
            <person name="Fujita M.K."/>
            <person name="Greenwold M.J."/>
            <person name="Hoffmann F.G."/>
            <person name="Howard J.M."/>
            <person name="Iguchi T."/>
            <person name="Janes D.E."/>
            <person name="Khan S.Y."/>
            <person name="Kohno S."/>
            <person name="de Koning A.J."/>
            <person name="Lance S.L."/>
            <person name="McCarthy F.M."/>
            <person name="McCormack J.E."/>
            <person name="Merchant M.E."/>
            <person name="Peterson D.G."/>
            <person name="Pollock D.D."/>
            <person name="Pourmand N."/>
            <person name="Raney B.J."/>
            <person name="Roessler K.A."/>
            <person name="Sanford J.R."/>
            <person name="Sawyer R.H."/>
            <person name="Schmidt C.J."/>
            <person name="Triplett E.W."/>
            <person name="Tuberville T.D."/>
            <person name="Venegas-Anaya M."/>
            <person name="Howard J.T."/>
            <person name="Jarvis E.D."/>
            <person name="Guillette L.J.Jr."/>
            <person name="Glenn T.C."/>
            <person name="Green R.E."/>
            <person name="Ray D.A."/>
        </authorList>
    </citation>
    <scope>NUCLEOTIDE SEQUENCE [LARGE SCALE GENOMIC DNA]</scope>
    <source>
        <strain evidence="1">KSC_2009_1</strain>
    </source>
</reference>
<dbReference type="EMBL" id="AKHW03006358">
    <property type="protein sequence ID" value="KYO20640.1"/>
    <property type="molecule type" value="Genomic_DNA"/>
</dbReference>
<name>A0A151M870_ALLMI</name>
<evidence type="ECO:0000313" key="2">
    <source>
        <dbReference type="Proteomes" id="UP000050525"/>
    </source>
</evidence>
<protein>
    <submittedName>
        <fullName evidence="1">Uncharacterized protein</fullName>
    </submittedName>
</protein>
<sequence length="90" mass="9831">MGEGRGGEEDRGPYDGPDQPTLLNALISKLGDCFHSPASLVSPRSQLFGPESFGYPAYSAGLSSIKYCLRNIYLLHDNLRKDHSGQLCPF</sequence>
<evidence type="ECO:0000313" key="1">
    <source>
        <dbReference type="EMBL" id="KYO20640.1"/>
    </source>
</evidence>